<evidence type="ECO:0000313" key="5">
    <source>
        <dbReference type="Proteomes" id="UP000019763"/>
    </source>
</evidence>
<dbReference type="eggNOG" id="KOG1256">
    <property type="taxonomic scope" value="Eukaryota"/>
</dbReference>
<dbReference type="OrthoDB" id="1700726at2759"/>
<keyword evidence="1" id="KW-0547">Nucleotide-binding</keyword>
<evidence type="ECO:0000256" key="1">
    <source>
        <dbReference type="ARBA" id="ARBA00022741"/>
    </source>
</evidence>
<dbReference type="PANTHER" id="PTHR43272:SF33">
    <property type="entry name" value="AMP-BINDING DOMAIN-CONTAINING PROTEIN-RELATED"/>
    <property type="match status" value="1"/>
</dbReference>
<dbReference type="RefSeq" id="XP_011132008.1">
    <property type="nucleotide sequence ID" value="XM_011133706.1"/>
</dbReference>
<dbReference type="AlphaFoldDB" id="A0A023B226"/>
<dbReference type="Gene3D" id="3.40.50.12780">
    <property type="entry name" value="N-terminal domain of ligase-like"/>
    <property type="match status" value="1"/>
</dbReference>
<evidence type="ECO:0000256" key="2">
    <source>
        <dbReference type="ARBA" id="ARBA00022840"/>
    </source>
</evidence>
<feature type="domain" description="AMP-dependent synthetase/ligase" evidence="3">
    <location>
        <begin position="91"/>
        <end position="515"/>
    </location>
</feature>
<proteinExistence type="predicted"/>
<keyword evidence="5" id="KW-1185">Reference proteome</keyword>
<dbReference type="Pfam" id="PF23562">
    <property type="entry name" value="AMP-binding_C_3"/>
    <property type="match status" value="1"/>
</dbReference>
<protein>
    <submittedName>
        <fullName evidence="4">Long-chain-fatty-acid-CoA ligase</fullName>
        <ecNumber evidence="4">6.2.1.3</ecNumber>
    </submittedName>
</protein>
<dbReference type="GO" id="GO:0004467">
    <property type="term" value="F:long-chain fatty acid-CoA ligase activity"/>
    <property type="evidence" value="ECO:0007669"/>
    <property type="project" value="UniProtKB-EC"/>
</dbReference>
<gene>
    <name evidence="4" type="ORF">GNI_125700</name>
</gene>
<keyword evidence="2" id="KW-0067">ATP-binding</keyword>
<dbReference type="PANTHER" id="PTHR43272">
    <property type="entry name" value="LONG-CHAIN-FATTY-ACID--COA LIGASE"/>
    <property type="match status" value="1"/>
</dbReference>
<dbReference type="SUPFAM" id="SSF56801">
    <property type="entry name" value="Acetyl-CoA synthetase-like"/>
    <property type="match status" value="1"/>
</dbReference>
<keyword evidence="4" id="KW-0436">Ligase</keyword>
<dbReference type="GO" id="GO:0016020">
    <property type="term" value="C:membrane"/>
    <property type="evidence" value="ECO:0007669"/>
    <property type="project" value="TreeGrafter"/>
</dbReference>
<dbReference type="InterPro" id="IPR042099">
    <property type="entry name" value="ANL_N_sf"/>
</dbReference>
<name>A0A023B226_GRENI</name>
<dbReference type="VEuPathDB" id="CryptoDB:GNI_125700"/>
<sequence>MGNSLTTSDAPITYAVQTEDPPFADASGVYRCAQYPDALVENMPDRDWKNPLDCMASTALDPEMRDKEFLGSRVWDCALQRSREDMIPQSTVSWVTYGEFMTLVQEFARGLERRGYTSVSEFPTEAYEPARRVRMMGLVSKNRPEWFISEQAAVSANYCLVPLYDSLGSDALHQILDQTKMELLVASRESFRVLQPMIASIVDTQFTSHIKYVVMYDKPSEEDLEKAKEIGAELIDWKDVVQEGRDHPEIDLPTQQPEDLTTVCYTSGTTGAPKGVMMTAHNYTSLLSAHRRCIMSHPGFRIGQEDTHISYLPLAHVFERIICGNCFVLGVKIACYSGDTQKLLDDMKYIQPTIFLSVPRLYMRIHDKIISTLNEKSNVAKFIFETAMNTKLQNLREKGIYTHPLWDALVFKKTKAVMGGRIRFMLVGGAPIEAKVQEEVSVIFCCPVLHGFGMTEVGPVFICNPGDKIAGHIGGVQPCCQFALRSVPETGYFVSGPQCRGQLCIKGPSVTPGYLERPDLTAEVLENGWFHTGDIVELIEGNAIKIIDRQKNIFKLSQGEYVAPEKLENIYSSASLVSQIMVYGDSSKSALVAIVVPDEEETSKWCALNNLQGKSLDELCARDDFKQAVFSNMQEVEKANQVTGFQKVKKIVITPDPFTVENRMLTPTLKLRRAECKKRFEREIIDLYNQL</sequence>
<dbReference type="Proteomes" id="UP000019763">
    <property type="component" value="Unassembled WGS sequence"/>
</dbReference>
<dbReference type="Pfam" id="PF00501">
    <property type="entry name" value="AMP-binding"/>
    <property type="match status" value="1"/>
</dbReference>
<dbReference type="GeneID" id="22914429"/>
<dbReference type="PROSITE" id="PS00455">
    <property type="entry name" value="AMP_BINDING"/>
    <property type="match status" value="1"/>
</dbReference>
<accession>A0A023B226</accession>
<dbReference type="GO" id="GO:0005524">
    <property type="term" value="F:ATP binding"/>
    <property type="evidence" value="ECO:0007669"/>
    <property type="project" value="UniProtKB-KW"/>
</dbReference>
<dbReference type="OMA" id="IWHSYER"/>
<comment type="caution">
    <text evidence="4">The sequence shown here is derived from an EMBL/GenBank/DDBJ whole genome shotgun (WGS) entry which is preliminary data.</text>
</comment>
<evidence type="ECO:0000259" key="3">
    <source>
        <dbReference type="Pfam" id="PF00501"/>
    </source>
</evidence>
<dbReference type="InterPro" id="IPR000873">
    <property type="entry name" value="AMP-dep_synth/lig_dom"/>
</dbReference>
<reference evidence="4" key="1">
    <citation type="submission" date="2013-12" db="EMBL/GenBank/DDBJ databases">
        <authorList>
            <person name="Omoto C.K."/>
            <person name="Sibley D."/>
            <person name="Venepally P."/>
            <person name="Hadjithomas M."/>
            <person name="Karamycheva S."/>
            <person name="Brunk B."/>
            <person name="Roos D."/>
            <person name="Caler E."/>
            <person name="Lorenzi H."/>
        </authorList>
    </citation>
    <scope>NUCLEOTIDE SEQUENCE</scope>
</reference>
<evidence type="ECO:0000313" key="4">
    <source>
        <dbReference type="EMBL" id="EZG50579.1"/>
    </source>
</evidence>
<dbReference type="InterPro" id="IPR020845">
    <property type="entry name" value="AMP-binding_CS"/>
</dbReference>
<dbReference type="EMBL" id="AFNH02000936">
    <property type="protein sequence ID" value="EZG50579.1"/>
    <property type="molecule type" value="Genomic_DNA"/>
</dbReference>
<dbReference type="GO" id="GO:0005783">
    <property type="term" value="C:endoplasmic reticulum"/>
    <property type="evidence" value="ECO:0007669"/>
    <property type="project" value="TreeGrafter"/>
</dbReference>
<dbReference type="EC" id="6.2.1.3" evidence="4"/>
<organism evidence="4 5">
    <name type="scientific">Gregarina niphandrodes</name>
    <name type="common">Septate eugregarine</name>
    <dbReference type="NCBI Taxonomy" id="110365"/>
    <lineage>
        <taxon>Eukaryota</taxon>
        <taxon>Sar</taxon>
        <taxon>Alveolata</taxon>
        <taxon>Apicomplexa</taxon>
        <taxon>Conoidasida</taxon>
        <taxon>Gregarinasina</taxon>
        <taxon>Eugregarinorida</taxon>
        <taxon>Gregarinidae</taxon>
        <taxon>Gregarina</taxon>
    </lineage>
</organism>